<dbReference type="InterPro" id="IPR030678">
    <property type="entry name" value="Peptide/Ni-bd"/>
</dbReference>
<dbReference type="Pfam" id="PF00496">
    <property type="entry name" value="SBP_bac_5"/>
    <property type="match status" value="1"/>
</dbReference>
<dbReference type="CDD" id="cd08495">
    <property type="entry name" value="PBP2_NikA_DppA_OppA_like_8"/>
    <property type="match status" value="1"/>
</dbReference>
<dbReference type="PIRSF" id="PIRSF002741">
    <property type="entry name" value="MppA"/>
    <property type="match status" value="1"/>
</dbReference>
<dbReference type="OrthoDB" id="9773508at2"/>
<dbReference type="GO" id="GO:1904680">
    <property type="term" value="F:peptide transmembrane transporter activity"/>
    <property type="evidence" value="ECO:0007669"/>
    <property type="project" value="TreeGrafter"/>
</dbReference>
<comment type="caution">
    <text evidence="5">The sequence shown here is derived from an EMBL/GenBank/DDBJ whole genome shotgun (WGS) entry which is preliminary data.</text>
</comment>
<comment type="similarity">
    <text evidence="2">Belongs to the bacterial solute-binding protein 5 family.</text>
</comment>
<name>A0A512NS13_9HYPH</name>
<dbReference type="InterPro" id="IPR000914">
    <property type="entry name" value="SBP_5_dom"/>
</dbReference>
<dbReference type="PANTHER" id="PTHR30290">
    <property type="entry name" value="PERIPLASMIC BINDING COMPONENT OF ABC TRANSPORTER"/>
    <property type="match status" value="1"/>
</dbReference>
<dbReference type="Gene3D" id="3.10.105.10">
    <property type="entry name" value="Dipeptide-binding Protein, Domain 3"/>
    <property type="match status" value="1"/>
</dbReference>
<comment type="subcellular location">
    <subcellularLocation>
        <location evidence="1">Periplasm</location>
    </subcellularLocation>
</comment>
<dbReference type="Gene3D" id="3.40.190.10">
    <property type="entry name" value="Periplasmic binding protein-like II"/>
    <property type="match status" value="1"/>
</dbReference>
<reference evidence="5 6" key="1">
    <citation type="submission" date="2019-07" db="EMBL/GenBank/DDBJ databases">
        <title>Whole genome shotgun sequence of Reyranella soli NBRC 108950.</title>
        <authorList>
            <person name="Hosoyama A."/>
            <person name="Uohara A."/>
            <person name="Ohji S."/>
            <person name="Ichikawa N."/>
        </authorList>
    </citation>
    <scope>NUCLEOTIDE SEQUENCE [LARGE SCALE GENOMIC DNA]</scope>
    <source>
        <strain evidence="5 6">NBRC 108950</strain>
    </source>
</reference>
<dbReference type="Gene3D" id="3.90.76.10">
    <property type="entry name" value="Dipeptide-binding Protein, Domain 1"/>
    <property type="match status" value="1"/>
</dbReference>
<gene>
    <name evidence="5" type="ORF">RSO01_89010</name>
</gene>
<dbReference type="SUPFAM" id="SSF53850">
    <property type="entry name" value="Periplasmic binding protein-like II"/>
    <property type="match status" value="1"/>
</dbReference>
<keyword evidence="3" id="KW-0732">Signal</keyword>
<evidence type="ECO:0000256" key="1">
    <source>
        <dbReference type="ARBA" id="ARBA00004418"/>
    </source>
</evidence>
<dbReference type="RefSeq" id="WP_147157024.1">
    <property type="nucleotide sequence ID" value="NZ_BKAJ01000250.1"/>
</dbReference>
<dbReference type="PANTHER" id="PTHR30290:SF83">
    <property type="entry name" value="ABC TRANSPORTER SUBSTRATE-BINDING PROTEIN"/>
    <property type="match status" value="1"/>
</dbReference>
<dbReference type="GO" id="GO:0043190">
    <property type="term" value="C:ATP-binding cassette (ABC) transporter complex"/>
    <property type="evidence" value="ECO:0007669"/>
    <property type="project" value="InterPro"/>
</dbReference>
<dbReference type="AlphaFoldDB" id="A0A512NS13"/>
<dbReference type="EMBL" id="BKAJ01000250">
    <property type="protein sequence ID" value="GEP61735.1"/>
    <property type="molecule type" value="Genomic_DNA"/>
</dbReference>
<feature type="domain" description="Solute-binding protein family 5" evidence="4">
    <location>
        <begin position="75"/>
        <end position="444"/>
    </location>
</feature>
<keyword evidence="6" id="KW-1185">Reference proteome</keyword>
<protein>
    <submittedName>
        <fullName evidence="5">ABC transporter substrate-binding protein</fullName>
    </submittedName>
</protein>
<dbReference type="GO" id="GO:0030288">
    <property type="term" value="C:outer membrane-bounded periplasmic space"/>
    <property type="evidence" value="ECO:0007669"/>
    <property type="project" value="UniProtKB-ARBA"/>
</dbReference>
<dbReference type="InterPro" id="IPR039424">
    <property type="entry name" value="SBP_5"/>
</dbReference>
<evidence type="ECO:0000256" key="3">
    <source>
        <dbReference type="SAM" id="SignalP"/>
    </source>
</evidence>
<sequence length="527" mass="58966">MRLSRRSLLAVPAALALPTAAWAQEKVVRYGIPMTDIPLTTGQPDRGANAYQYTGLTIYDPLIAWELDVSDRPGKMIPGLATEWKVDEADKTLWTFKLRSGVKFHDGSAFDADAVIWNLEKVFNKDCPQFDTRQSAQVRPRLPGLLSYRKSGDMEIEIKTKTVDSLFPYQLLWFLVSSPAQWEKVGKDWNKFAMEPSGTGPFKLTRLVPRERAELAKNDAYWNPKRVPKVDRIIFICAPEDSARSAALISGAVDMIDGPAPDVIDRLKQGGARISTNITPHVFQYHPSLVEGSPWTDVRVRKAANLAIDRDAIVKLLNGLVTPAYGEVDRSSPWFGKPTFVLKYAPDEARKLMTEAGYSKAKPMKARISIQAGGTNQTVNEAIQEMLKECFFDIEFKPVDLEALMTGWRGGAKADMNKDVSATNVTHVTSDPFYAANRFFASDQVAPIGVNWSFYKNPDVDQLVVELKSTFDPAKQDEITARIHAKAVDDAVMIWVYHDTTARALSPKIKKYVQAQSWFQDLALVEM</sequence>
<evidence type="ECO:0000256" key="2">
    <source>
        <dbReference type="ARBA" id="ARBA00005695"/>
    </source>
</evidence>
<organism evidence="5 6">
    <name type="scientific">Reyranella soli</name>
    <dbReference type="NCBI Taxonomy" id="1230389"/>
    <lineage>
        <taxon>Bacteria</taxon>
        <taxon>Pseudomonadati</taxon>
        <taxon>Pseudomonadota</taxon>
        <taxon>Alphaproteobacteria</taxon>
        <taxon>Hyphomicrobiales</taxon>
        <taxon>Reyranellaceae</taxon>
        <taxon>Reyranella</taxon>
    </lineage>
</organism>
<dbReference type="Proteomes" id="UP000321058">
    <property type="component" value="Unassembled WGS sequence"/>
</dbReference>
<evidence type="ECO:0000259" key="4">
    <source>
        <dbReference type="Pfam" id="PF00496"/>
    </source>
</evidence>
<accession>A0A512NS13</accession>
<proteinExistence type="inferred from homology"/>
<evidence type="ECO:0000313" key="5">
    <source>
        <dbReference type="EMBL" id="GEP61735.1"/>
    </source>
</evidence>
<feature type="chain" id="PRO_5021706244" evidence="3">
    <location>
        <begin position="24"/>
        <end position="527"/>
    </location>
</feature>
<evidence type="ECO:0000313" key="6">
    <source>
        <dbReference type="Proteomes" id="UP000321058"/>
    </source>
</evidence>
<feature type="signal peptide" evidence="3">
    <location>
        <begin position="1"/>
        <end position="23"/>
    </location>
</feature>
<dbReference type="GO" id="GO:0015833">
    <property type="term" value="P:peptide transport"/>
    <property type="evidence" value="ECO:0007669"/>
    <property type="project" value="TreeGrafter"/>
</dbReference>